<organism evidence="7 8">
    <name type="scientific">Candidatus Faecalibacterium intestinavium</name>
    <dbReference type="NCBI Taxonomy" id="2838580"/>
    <lineage>
        <taxon>Bacteria</taxon>
        <taxon>Bacillati</taxon>
        <taxon>Bacillota</taxon>
        <taxon>Clostridia</taxon>
        <taxon>Eubacteriales</taxon>
        <taxon>Oscillospiraceae</taxon>
        <taxon>Faecalibacterium</taxon>
    </lineage>
</organism>
<proteinExistence type="inferred from homology"/>
<dbReference type="GO" id="GO:0006629">
    <property type="term" value="P:lipid metabolic process"/>
    <property type="evidence" value="ECO:0007669"/>
    <property type="project" value="UniProtKB-KW"/>
</dbReference>
<dbReference type="GO" id="GO:0005886">
    <property type="term" value="C:plasma membrane"/>
    <property type="evidence" value="ECO:0007669"/>
    <property type="project" value="UniProtKB-SubCell"/>
</dbReference>
<comment type="similarity">
    <text evidence="6">Belongs to the LPG synthase family.</text>
</comment>
<keyword evidence="3 6" id="KW-0812">Transmembrane</keyword>
<dbReference type="EC" id="2.3.2.3" evidence="6"/>
<reference evidence="7" key="1">
    <citation type="journal article" date="2021" name="PeerJ">
        <title>Extensive microbial diversity within the chicken gut microbiome revealed by metagenomics and culture.</title>
        <authorList>
            <person name="Gilroy R."/>
            <person name="Ravi A."/>
            <person name="Getino M."/>
            <person name="Pursley I."/>
            <person name="Horton D.L."/>
            <person name="Alikhan N.F."/>
            <person name="Baker D."/>
            <person name="Gharbi K."/>
            <person name="Hall N."/>
            <person name="Watson M."/>
            <person name="Adriaenssens E.M."/>
            <person name="Foster-Nyarko E."/>
            <person name="Jarju S."/>
            <person name="Secka A."/>
            <person name="Antonio M."/>
            <person name="Oren A."/>
            <person name="Chaudhuri R.R."/>
            <person name="La Ragione R."/>
            <person name="Hildebrand F."/>
            <person name="Pallen M.J."/>
        </authorList>
    </citation>
    <scope>NUCLEOTIDE SEQUENCE</scope>
    <source>
        <strain evidence="7">742</strain>
    </source>
</reference>
<feature type="transmembrane region" description="Helical" evidence="6">
    <location>
        <begin position="139"/>
        <end position="155"/>
    </location>
</feature>
<dbReference type="InterPro" id="IPR022791">
    <property type="entry name" value="L-PG_synthase/AglD"/>
</dbReference>
<dbReference type="NCBIfam" id="TIGR00374">
    <property type="entry name" value="flippase-like domain"/>
    <property type="match status" value="1"/>
</dbReference>
<keyword evidence="6" id="KW-0046">Antibiotic resistance</keyword>
<keyword evidence="6" id="KW-0443">Lipid metabolism</keyword>
<keyword evidence="4 6" id="KW-1133">Transmembrane helix</keyword>
<dbReference type="GO" id="GO:0046677">
    <property type="term" value="P:response to antibiotic"/>
    <property type="evidence" value="ECO:0007669"/>
    <property type="project" value="UniProtKB-KW"/>
</dbReference>
<protein>
    <recommendedName>
        <fullName evidence="6">Phosphatidylglycerol lysyltransferase</fullName>
        <ecNumber evidence="6">2.3.2.3</ecNumber>
    </recommendedName>
    <alternativeName>
        <fullName evidence="6">Lysylphosphatidylglycerol synthase</fullName>
    </alternativeName>
</protein>
<dbReference type="EMBL" id="JAHLFH010000060">
    <property type="protein sequence ID" value="MBU3819339.1"/>
    <property type="molecule type" value="Genomic_DNA"/>
</dbReference>
<sequence length="346" mass="37368">MDRPSASSARPSRRRVLLSVMVLLALTFLMIYLFKDNLGEIRAALARLTPAQVLLLLALGASYPLLDGLTCTRMLRCQTPGLPYRQGLGVVLLGTFGNVVTFGAGCLPMQGYYLYRCGVEVGPGLGLVTLAYVFHKTAVLLWGVLLLAGQMGWFLDSTSGLAEYLLPACGVVAAIILALVLVCASARVQALAGRALNLLPKTDSWQKRKEGWTDQLAALGAASRRLLADKGLCVQLLGIQMFKLFLLYLIPWLGIQFMGLSPLGFWQAQLLAALMLLLSNALPNLAGMGSIETAFLLVFQGFLGSGSAMSALLLYRLASYYFPFLLSAGAFFLIQHRLGAEPQDKT</sequence>
<feature type="transmembrane region" description="Helical" evidence="6">
    <location>
        <begin position="87"/>
        <end position="107"/>
    </location>
</feature>
<dbReference type="Pfam" id="PF03706">
    <property type="entry name" value="LPG_synthase_TM"/>
    <property type="match status" value="1"/>
</dbReference>
<reference evidence="7" key="2">
    <citation type="submission" date="2021-04" db="EMBL/GenBank/DDBJ databases">
        <authorList>
            <person name="Gilroy R."/>
        </authorList>
    </citation>
    <scope>NUCLEOTIDE SEQUENCE</scope>
    <source>
        <strain evidence="7">742</strain>
    </source>
</reference>
<name>A0A9E2NRV6_9FIRM</name>
<evidence type="ECO:0000256" key="5">
    <source>
        <dbReference type="ARBA" id="ARBA00023136"/>
    </source>
</evidence>
<evidence type="ECO:0000256" key="1">
    <source>
        <dbReference type="ARBA" id="ARBA00004651"/>
    </source>
</evidence>
<dbReference type="AlphaFoldDB" id="A0A9E2NRV6"/>
<evidence type="ECO:0000313" key="8">
    <source>
        <dbReference type="Proteomes" id="UP000824178"/>
    </source>
</evidence>
<feature type="transmembrane region" description="Helical" evidence="6">
    <location>
        <begin position="161"/>
        <end position="184"/>
    </location>
</feature>
<comment type="subcellular location">
    <subcellularLocation>
        <location evidence="1 6">Cell membrane</location>
        <topology evidence="1 6">Multi-pass membrane protein</topology>
    </subcellularLocation>
</comment>
<evidence type="ECO:0000256" key="2">
    <source>
        <dbReference type="ARBA" id="ARBA00022475"/>
    </source>
</evidence>
<dbReference type="GO" id="GO:0050071">
    <property type="term" value="F:phosphatidylglycerol lysyltransferase activity"/>
    <property type="evidence" value="ECO:0007669"/>
    <property type="project" value="UniProtKB-EC"/>
</dbReference>
<evidence type="ECO:0000256" key="3">
    <source>
        <dbReference type="ARBA" id="ARBA00022692"/>
    </source>
</evidence>
<comment type="caution">
    <text evidence="7">The sequence shown here is derived from an EMBL/GenBank/DDBJ whole genome shotgun (WGS) entry which is preliminary data.</text>
</comment>
<gene>
    <name evidence="6" type="primary">mprF</name>
    <name evidence="7" type="ORF">H9864_03065</name>
</gene>
<dbReference type="Proteomes" id="UP000824178">
    <property type="component" value="Unassembled WGS sequence"/>
</dbReference>
<evidence type="ECO:0000256" key="4">
    <source>
        <dbReference type="ARBA" id="ARBA00022989"/>
    </source>
</evidence>
<comment type="catalytic activity">
    <reaction evidence="6">
        <text>L-lysyl-tRNA(Lys) + a 1,2-diacyl-sn-glycero-3-phospho-(1'-sn-glycerol) = a 1,2-diacyl-sn-glycero-3-phospho-1'-(3'-O-L-lysyl)-sn-glycerol + tRNA(Lys)</text>
        <dbReference type="Rhea" id="RHEA:10668"/>
        <dbReference type="Rhea" id="RHEA-COMP:9696"/>
        <dbReference type="Rhea" id="RHEA-COMP:9697"/>
        <dbReference type="ChEBI" id="CHEBI:64716"/>
        <dbReference type="ChEBI" id="CHEBI:75792"/>
        <dbReference type="ChEBI" id="CHEBI:78442"/>
        <dbReference type="ChEBI" id="CHEBI:78529"/>
        <dbReference type="EC" id="2.3.2.3"/>
    </reaction>
</comment>
<keyword evidence="6" id="KW-0808">Transferase</keyword>
<keyword evidence="5 6" id="KW-0472">Membrane</keyword>
<evidence type="ECO:0000256" key="6">
    <source>
        <dbReference type="RuleBase" id="RU363042"/>
    </source>
</evidence>
<feature type="transmembrane region" description="Helical" evidence="6">
    <location>
        <begin position="16"/>
        <end position="34"/>
    </location>
</feature>
<feature type="transmembrane region" description="Helical" evidence="6">
    <location>
        <begin position="321"/>
        <end position="340"/>
    </location>
</feature>
<comment type="function">
    <text evidence="6">Catalyzes the transfer of a lysyl group from L-lysyl-tRNA(Lys) to membrane-bound phosphatidylglycerol (PG), which produces lysylphosphatidylglycerol (LPG), a major component of the bacterial membrane with a positive net charge. LPG synthesis contributes to bacterial virulence as it is involved in the resistance mechanism against cationic antimicrobial peptides (CAMP) produces by the host's immune system (defensins, cathelicidins) and by the competing microorganisms.</text>
</comment>
<accession>A0A9E2NRV6</accession>
<keyword evidence="2" id="KW-1003">Cell membrane</keyword>
<evidence type="ECO:0000313" key="7">
    <source>
        <dbReference type="EMBL" id="MBU3819339.1"/>
    </source>
</evidence>
<feature type="transmembrane region" description="Helical" evidence="6">
    <location>
        <begin position="113"/>
        <end position="134"/>
    </location>
</feature>
<feature type="transmembrane region" description="Helical" evidence="6">
    <location>
        <begin position="46"/>
        <end position="66"/>
    </location>
</feature>